<dbReference type="EnsemblMetazoa" id="GAUT030872-RA">
    <property type="protein sequence ID" value="GAUT030872-PA"/>
    <property type="gene ID" value="GAUT030872"/>
</dbReference>
<evidence type="ECO:0000313" key="1">
    <source>
        <dbReference type="EnsemblMetazoa" id="GAUT030872-PA"/>
    </source>
</evidence>
<organism evidence="1 2">
    <name type="scientific">Glossina austeni</name>
    <name type="common">Savannah tsetse fly</name>
    <dbReference type="NCBI Taxonomy" id="7395"/>
    <lineage>
        <taxon>Eukaryota</taxon>
        <taxon>Metazoa</taxon>
        <taxon>Ecdysozoa</taxon>
        <taxon>Arthropoda</taxon>
        <taxon>Hexapoda</taxon>
        <taxon>Insecta</taxon>
        <taxon>Pterygota</taxon>
        <taxon>Neoptera</taxon>
        <taxon>Endopterygota</taxon>
        <taxon>Diptera</taxon>
        <taxon>Brachycera</taxon>
        <taxon>Muscomorpha</taxon>
        <taxon>Hippoboscoidea</taxon>
        <taxon>Glossinidae</taxon>
        <taxon>Glossina</taxon>
    </lineage>
</organism>
<proteinExistence type="predicted"/>
<name>A0A1A9VAB5_GLOAU</name>
<dbReference type="Proteomes" id="UP000078200">
    <property type="component" value="Unassembled WGS sequence"/>
</dbReference>
<accession>A0A1A9VAB5</accession>
<sequence>MHINALTRINLPLSLRLVVFEPESLPPLGRLRAPVVLPDLRLTRCKASVLVFDYVAIGMQPGCMIMIIAIDLIGIHNAAHLSASMTSCQIDIDSFDKFHIGGSEILGLERQQQHKQLATKMQLNLNFDELNALRHFLLEIGVNFRQGFERCGLTIVRFEPTTTET</sequence>
<protein>
    <submittedName>
        <fullName evidence="1">Uncharacterized protein</fullName>
    </submittedName>
</protein>
<keyword evidence="2" id="KW-1185">Reference proteome</keyword>
<reference evidence="1" key="1">
    <citation type="submission" date="2020-05" db="UniProtKB">
        <authorList>
            <consortium name="EnsemblMetazoa"/>
        </authorList>
    </citation>
    <scope>IDENTIFICATION</scope>
    <source>
        <strain evidence="1">TTRI</strain>
    </source>
</reference>
<dbReference type="VEuPathDB" id="VectorBase:GAUT030872"/>
<evidence type="ECO:0000313" key="2">
    <source>
        <dbReference type="Proteomes" id="UP000078200"/>
    </source>
</evidence>
<dbReference type="AlphaFoldDB" id="A0A1A9VAB5"/>